<proteinExistence type="predicted"/>
<keyword evidence="2" id="KW-1185">Reference proteome</keyword>
<evidence type="ECO:0000313" key="1">
    <source>
        <dbReference type="EMBL" id="AKU91094.1"/>
    </source>
</evidence>
<dbReference type="Proteomes" id="UP000055590">
    <property type="component" value="Chromosome"/>
</dbReference>
<accession>A0A0K1PD97</accession>
<dbReference type="EMBL" id="CP012332">
    <property type="protein sequence ID" value="AKU91094.1"/>
    <property type="molecule type" value="Genomic_DNA"/>
</dbReference>
<organism evidence="1 2">
    <name type="scientific">Vulgatibacter incomptus</name>
    <dbReference type="NCBI Taxonomy" id="1391653"/>
    <lineage>
        <taxon>Bacteria</taxon>
        <taxon>Pseudomonadati</taxon>
        <taxon>Myxococcota</taxon>
        <taxon>Myxococcia</taxon>
        <taxon>Myxococcales</taxon>
        <taxon>Cystobacterineae</taxon>
        <taxon>Vulgatibacteraceae</taxon>
        <taxon>Vulgatibacter</taxon>
    </lineage>
</organism>
<protein>
    <submittedName>
        <fullName evidence="1">Uncharacterized protein</fullName>
    </submittedName>
</protein>
<dbReference type="STRING" id="1391653.AKJ08_1481"/>
<gene>
    <name evidence="1" type="ORF">AKJ08_1481</name>
</gene>
<sequence length="324" mass="34643">MGLGLAPELRLDPERTTCELREHGRLRRRGLRGGLEGLVELVEVPLVELLEDPGVAELLGAGAGQQETLGEGRVGAGLLAGPLLELRRLGAQVVLGDQVAELRGREAEGPADRGLEAALLPEQCPEAFALHVREALLEAVGGKEAPQIGGAEGPAVLSAVERVDPRLQGVTVGAELVDQLRQHVARELAERPLRHGTADEAAELRNAWRPPGAGRRSLRLGIRVIRLGLRFRLRRLGFAAKLDLGSGPPRRAGGRGLLSARFARGLRLRLLDRWGNGLVFEELVAGEDVLGELGDERRIEREAVGAHGARTIGPKAIGVKDGKK</sequence>
<dbReference type="KEGG" id="vin:AKJ08_1481"/>
<name>A0A0K1PD97_9BACT</name>
<dbReference type="AlphaFoldDB" id="A0A0K1PD97"/>
<reference evidence="1 2" key="1">
    <citation type="submission" date="2015-08" db="EMBL/GenBank/DDBJ databases">
        <authorList>
            <person name="Babu N.S."/>
            <person name="Beckwith C.J."/>
            <person name="Beseler K.G."/>
            <person name="Brison A."/>
            <person name="Carone J.V."/>
            <person name="Caskin T.P."/>
            <person name="Diamond M."/>
            <person name="Durham M.E."/>
            <person name="Foxe J.M."/>
            <person name="Go M."/>
            <person name="Henderson B.A."/>
            <person name="Jones I.B."/>
            <person name="McGettigan J.A."/>
            <person name="Micheletti S.J."/>
            <person name="Nasrallah M.E."/>
            <person name="Ortiz D."/>
            <person name="Piller C.R."/>
            <person name="Privatt S.R."/>
            <person name="Schneider S.L."/>
            <person name="Sharp S."/>
            <person name="Smith T.C."/>
            <person name="Stanton J.D."/>
            <person name="Ullery H.E."/>
            <person name="Wilson R.J."/>
            <person name="Serrano M.G."/>
            <person name="Buck G."/>
            <person name="Lee V."/>
            <person name="Wang Y."/>
            <person name="Carvalho R."/>
            <person name="Voegtly L."/>
            <person name="Shi R."/>
            <person name="Duckworth R."/>
            <person name="Johnson A."/>
            <person name="Loviza R."/>
            <person name="Walstead R."/>
            <person name="Shah Z."/>
            <person name="Kiflezghi M."/>
            <person name="Wade K."/>
            <person name="Ball S.L."/>
            <person name="Bradley K.W."/>
            <person name="Asai D.J."/>
            <person name="Bowman C.A."/>
            <person name="Russell D.A."/>
            <person name="Pope W.H."/>
            <person name="Jacobs-Sera D."/>
            <person name="Hendrix R.W."/>
            <person name="Hatfull G.F."/>
        </authorList>
    </citation>
    <scope>NUCLEOTIDE SEQUENCE [LARGE SCALE GENOMIC DNA]</scope>
    <source>
        <strain evidence="1 2">DSM 27710</strain>
    </source>
</reference>
<evidence type="ECO:0000313" key="2">
    <source>
        <dbReference type="Proteomes" id="UP000055590"/>
    </source>
</evidence>